<dbReference type="InterPro" id="IPR011010">
    <property type="entry name" value="DNA_brk_join_enz"/>
</dbReference>
<dbReference type="SUPFAM" id="SSF56349">
    <property type="entry name" value="DNA breaking-rejoining enzymes"/>
    <property type="match status" value="1"/>
</dbReference>
<keyword evidence="8" id="KW-1185">Reference proteome</keyword>
<dbReference type="AlphaFoldDB" id="A0A1I1VQH0"/>
<dbReference type="CDD" id="cd00397">
    <property type="entry name" value="DNA_BRE_C"/>
    <property type="match status" value="1"/>
</dbReference>
<reference evidence="7 8" key="1">
    <citation type="submission" date="2016-10" db="EMBL/GenBank/DDBJ databases">
        <authorList>
            <person name="Varghese N."/>
            <person name="Submissions S."/>
        </authorList>
    </citation>
    <scope>NUCLEOTIDE SEQUENCE [LARGE SCALE GENOMIC DNA]</scope>
    <source>
        <strain evidence="8">YIM D21,KCTC 23444,ACCC 10710</strain>
    </source>
</reference>
<protein>
    <submittedName>
        <fullName evidence="7">Site-specific recombinase XerD</fullName>
    </submittedName>
</protein>
<dbReference type="InterPro" id="IPR050090">
    <property type="entry name" value="Tyrosine_recombinase_XerCD"/>
</dbReference>
<feature type="domain" description="Tyr recombinase" evidence="5">
    <location>
        <begin position="127"/>
        <end position="335"/>
    </location>
</feature>
<dbReference type="InterPro" id="IPR013762">
    <property type="entry name" value="Integrase-like_cat_sf"/>
</dbReference>
<dbReference type="PROSITE" id="PS51898">
    <property type="entry name" value="TYR_RECOMBINASE"/>
    <property type="match status" value="1"/>
</dbReference>
<dbReference type="PANTHER" id="PTHR30349">
    <property type="entry name" value="PHAGE INTEGRASE-RELATED"/>
    <property type="match status" value="1"/>
</dbReference>
<dbReference type="Gene3D" id="1.10.443.10">
    <property type="entry name" value="Intergrase catalytic core"/>
    <property type="match status" value="1"/>
</dbReference>
<dbReference type="Pfam" id="PF00589">
    <property type="entry name" value="Phage_integrase"/>
    <property type="match status" value="1"/>
</dbReference>
<dbReference type="InterPro" id="IPR044068">
    <property type="entry name" value="CB"/>
</dbReference>
<organism evidence="7 8">
    <name type="scientific">Roseivivax sediminis</name>
    <dbReference type="NCBI Taxonomy" id="936889"/>
    <lineage>
        <taxon>Bacteria</taxon>
        <taxon>Pseudomonadati</taxon>
        <taxon>Pseudomonadota</taxon>
        <taxon>Alphaproteobacteria</taxon>
        <taxon>Rhodobacterales</taxon>
        <taxon>Roseobacteraceae</taxon>
        <taxon>Roseivivax</taxon>
    </lineage>
</organism>
<dbReference type="GO" id="GO:0006310">
    <property type="term" value="P:DNA recombination"/>
    <property type="evidence" value="ECO:0007669"/>
    <property type="project" value="UniProtKB-KW"/>
</dbReference>
<dbReference type="PROSITE" id="PS51900">
    <property type="entry name" value="CB"/>
    <property type="match status" value="1"/>
</dbReference>
<accession>A0A1I1VQH0</accession>
<keyword evidence="1" id="KW-0229">DNA integration</keyword>
<evidence type="ECO:0000313" key="7">
    <source>
        <dbReference type="EMBL" id="SFD85095.1"/>
    </source>
</evidence>
<evidence type="ECO:0000256" key="3">
    <source>
        <dbReference type="ARBA" id="ARBA00023172"/>
    </source>
</evidence>
<evidence type="ECO:0000256" key="2">
    <source>
        <dbReference type="ARBA" id="ARBA00023125"/>
    </source>
</evidence>
<dbReference type="EMBL" id="FOMS01000003">
    <property type="protein sequence ID" value="SFD85095.1"/>
    <property type="molecule type" value="Genomic_DNA"/>
</dbReference>
<evidence type="ECO:0000259" key="6">
    <source>
        <dbReference type="PROSITE" id="PS51900"/>
    </source>
</evidence>
<dbReference type="GO" id="GO:0003677">
    <property type="term" value="F:DNA binding"/>
    <property type="evidence" value="ECO:0007669"/>
    <property type="project" value="UniProtKB-UniRule"/>
</dbReference>
<evidence type="ECO:0000313" key="8">
    <source>
        <dbReference type="Proteomes" id="UP000325289"/>
    </source>
</evidence>
<proteinExistence type="predicted"/>
<dbReference type="Proteomes" id="UP000325289">
    <property type="component" value="Unassembled WGS sequence"/>
</dbReference>
<name>A0A1I1VQH0_9RHOB</name>
<feature type="domain" description="Core-binding (CB)" evidence="6">
    <location>
        <begin position="6"/>
        <end position="96"/>
    </location>
</feature>
<sequence length="339" mass="38983">MAQFHAENERIKRRYLGWMKEADGKDESTLDQVAAFLRDFEMALGCKPFKAFHRDWARRYKTHLDKCRHHRTGKPLSLTTRDARLRQVKAFFKWLASQPGYKSRVSFADVEYFNNTAKDARAAHAQRPIPYPSLEQCAHAFRQMPSDTETERRDRAIFAALMLTGARDGALASLRLRHVDLAEGKIIQDGREVRTKGGKSFETWFFPVDQMYRECFEDWVRELREKRLHGPADALFPKVTIARTAQGFANGGLSREPYANAQTIRDVIKTAFRNGGMEEFTPHSFRKTLAFLGDGVCDTMEARKAWSQNLGHEHLATTVSAYMPVSRERQKFLISNLSS</sequence>
<gene>
    <name evidence="7" type="ORF">SAMN04515678_103343</name>
</gene>
<evidence type="ECO:0000259" key="5">
    <source>
        <dbReference type="PROSITE" id="PS51898"/>
    </source>
</evidence>
<evidence type="ECO:0000256" key="1">
    <source>
        <dbReference type="ARBA" id="ARBA00022908"/>
    </source>
</evidence>
<dbReference type="InterPro" id="IPR002104">
    <property type="entry name" value="Integrase_catalytic"/>
</dbReference>
<dbReference type="OrthoDB" id="7354488at2"/>
<evidence type="ECO:0000256" key="4">
    <source>
        <dbReference type="PROSITE-ProRule" id="PRU01248"/>
    </source>
</evidence>
<keyword evidence="3" id="KW-0233">DNA recombination</keyword>
<keyword evidence="2 4" id="KW-0238">DNA-binding</keyword>
<dbReference type="GO" id="GO:0015074">
    <property type="term" value="P:DNA integration"/>
    <property type="evidence" value="ECO:0007669"/>
    <property type="project" value="UniProtKB-KW"/>
</dbReference>
<dbReference type="RefSeq" id="WP_149755227.1">
    <property type="nucleotide sequence ID" value="NZ_FOMS01000003.1"/>
</dbReference>